<evidence type="ECO:0000256" key="2">
    <source>
        <dbReference type="SAM" id="SignalP"/>
    </source>
</evidence>
<protein>
    <submittedName>
        <fullName evidence="3">Uncharacterized protein</fullName>
    </submittedName>
</protein>
<name>C6MAH5_NEISI</name>
<organism evidence="3 4">
    <name type="scientific">Neisseria sicca ATCC 29256</name>
    <dbReference type="NCBI Taxonomy" id="547045"/>
    <lineage>
        <taxon>Bacteria</taxon>
        <taxon>Pseudomonadati</taxon>
        <taxon>Pseudomonadota</taxon>
        <taxon>Betaproteobacteria</taxon>
        <taxon>Neisseriales</taxon>
        <taxon>Neisseriaceae</taxon>
        <taxon>Neisseria</taxon>
    </lineage>
</organism>
<evidence type="ECO:0000313" key="3">
    <source>
        <dbReference type="EMBL" id="EET42693.1"/>
    </source>
</evidence>
<evidence type="ECO:0000256" key="1">
    <source>
        <dbReference type="SAM" id="Phobius"/>
    </source>
</evidence>
<keyword evidence="4" id="KW-1185">Reference proteome</keyword>
<feature type="chain" id="PRO_5002967227" evidence="2">
    <location>
        <begin position="22"/>
        <end position="71"/>
    </location>
</feature>
<proteinExistence type="predicted"/>
<comment type="caution">
    <text evidence="3">The sequence shown here is derived from an EMBL/GenBank/DDBJ whole genome shotgun (WGS) entry which is preliminary data.</text>
</comment>
<keyword evidence="1" id="KW-0812">Transmembrane</keyword>
<sequence>MKNLKQKIGVGAALVGLSAAAAADGIGDIGTTMATEIAKAVPVVTSVGMALLSVYVVMKAFRLVSSFMGGK</sequence>
<dbReference type="AlphaFoldDB" id="C6MAH5"/>
<keyword evidence="1" id="KW-0472">Membrane</keyword>
<keyword evidence="2" id="KW-0732">Signal</keyword>
<accession>C6MAH5</accession>
<keyword evidence="1" id="KW-1133">Transmembrane helix</keyword>
<gene>
    <name evidence="3" type="ORF">NEISICOT_03557</name>
</gene>
<dbReference type="Pfam" id="PF05356">
    <property type="entry name" value="Phage_Coat_B"/>
    <property type="match status" value="1"/>
</dbReference>
<feature type="transmembrane region" description="Helical" evidence="1">
    <location>
        <begin position="38"/>
        <end position="58"/>
    </location>
</feature>
<evidence type="ECO:0000313" key="4">
    <source>
        <dbReference type="Proteomes" id="UP000005365"/>
    </source>
</evidence>
<reference evidence="3" key="1">
    <citation type="submission" date="2009-07" db="EMBL/GenBank/DDBJ databases">
        <authorList>
            <person name="Weinstock G."/>
            <person name="Sodergren E."/>
            <person name="Clifton S."/>
            <person name="Fulton L."/>
            <person name="Fulton B."/>
            <person name="Courtney L."/>
            <person name="Fronick C."/>
            <person name="Harrison M."/>
            <person name="Strong C."/>
            <person name="Farmer C."/>
            <person name="Delahaunty K."/>
            <person name="Markovic C."/>
            <person name="Hall O."/>
            <person name="Minx P."/>
            <person name="Tomlinson C."/>
            <person name="Mitreva M."/>
            <person name="Nelson J."/>
            <person name="Hou S."/>
            <person name="Wollam A."/>
            <person name="Pepin K.H."/>
            <person name="Johnson M."/>
            <person name="Bhonagiri V."/>
            <person name="Nash W.E."/>
            <person name="Warren W."/>
            <person name="Chinwalla A."/>
            <person name="Mardis E.R."/>
            <person name="Wilson R.K."/>
        </authorList>
    </citation>
    <scope>NUCLEOTIDE SEQUENCE [LARGE SCALE GENOMIC DNA]</scope>
    <source>
        <strain evidence="3">ATCC 29256</strain>
    </source>
</reference>
<dbReference type="RefSeq" id="WP_003762068.1">
    <property type="nucleotide sequence ID" value="NZ_ACKO02000040.1"/>
</dbReference>
<feature type="signal peptide" evidence="2">
    <location>
        <begin position="1"/>
        <end position="21"/>
    </location>
</feature>
<dbReference type="EMBL" id="ACKO02000040">
    <property type="protein sequence ID" value="EET42693.1"/>
    <property type="molecule type" value="Genomic_DNA"/>
</dbReference>
<dbReference type="InterPro" id="IPR008020">
    <property type="entry name" value="G8P"/>
</dbReference>
<dbReference type="Proteomes" id="UP000005365">
    <property type="component" value="Unassembled WGS sequence"/>
</dbReference>